<keyword evidence="4" id="KW-1185">Reference proteome</keyword>
<dbReference type="Proteomes" id="UP000078389">
    <property type="component" value="Unassembled WGS sequence"/>
</dbReference>
<dbReference type="OrthoDB" id="9806378at2"/>
<name>A0A178HZ38_9HYPH</name>
<evidence type="ECO:0000313" key="3">
    <source>
        <dbReference type="EMBL" id="OAM78073.1"/>
    </source>
</evidence>
<gene>
    <name evidence="3" type="ORF">A3840_07640</name>
</gene>
<dbReference type="InterPro" id="IPR023393">
    <property type="entry name" value="START-like_dom_sf"/>
</dbReference>
<dbReference type="SUPFAM" id="SSF55961">
    <property type="entry name" value="Bet v1-like"/>
    <property type="match status" value="1"/>
</dbReference>
<sequence>MAYEFTVSGRISRPVHEVFEAVADPAKLSGYFTTGGAQGRLETGATVTWDFHDFPGAFPVHVVEVVPDQRIVLRWEAPEDGDPAGTYETIVTMRFEAIEAGRTLVQIHEAGWRENEAGQKASYSNCEGWTGMLCAMRVWIEHGINLRDGFYK</sequence>
<dbReference type="STRING" id="1770058.A3840_07640"/>
<dbReference type="Pfam" id="PF08327">
    <property type="entry name" value="AHSA1"/>
    <property type="match status" value="1"/>
</dbReference>
<evidence type="ECO:0000313" key="4">
    <source>
        <dbReference type="Proteomes" id="UP000078389"/>
    </source>
</evidence>
<comment type="caution">
    <text evidence="3">The sequence shown here is derived from an EMBL/GenBank/DDBJ whole genome shotgun (WGS) entry which is preliminary data.</text>
</comment>
<dbReference type="EMBL" id="LVVY01000074">
    <property type="protein sequence ID" value="OAM78073.1"/>
    <property type="molecule type" value="Genomic_DNA"/>
</dbReference>
<accession>A0A178HZ38</accession>
<dbReference type="Gene3D" id="3.30.530.20">
    <property type="match status" value="1"/>
</dbReference>
<feature type="domain" description="Activator of Hsp90 ATPase homologue 1/2-like C-terminal" evidence="2">
    <location>
        <begin position="14"/>
        <end position="134"/>
    </location>
</feature>
<dbReference type="CDD" id="cd08901">
    <property type="entry name" value="SRPBCC_CalC_Aha1-like_8"/>
    <property type="match status" value="1"/>
</dbReference>
<evidence type="ECO:0000259" key="2">
    <source>
        <dbReference type="Pfam" id="PF08327"/>
    </source>
</evidence>
<organism evidence="3 4">
    <name type="scientific">Devosia elaeis</name>
    <dbReference type="NCBI Taxonomy" id="1770058"/>
    <lineage>
        <taxon>Bacteria</taxon>
        <taxon>Pseudomonadati</taxon>
        <taxon>Pseudomonadota</taxon>
        <taxon>Alphaproteobacteria</taxon>
        <taxon>Hyphomicrobiales</taxon>
        <taxon>Devosiaceae</taxon>
        <taxon>Devosia</taxon>
    </lineage>
</organism>
<comment type="similarity">
    <text evidence="1">Belongs to the AHA1 family.</text>
</comment>
<evidence type="ECO:0000256" key="1">
    <source>
        <dbReference type="ARBA" id="ARBA00006817"/>
    </source>
</evidence>
<reference evidence="3 4" key="1">
    <citation type="submission" date="2016-03" db="EMBL/GenBank/DDBJ databases">
        <title>Genome sequencing of Devosia sp. S37.</title>
        <authorList>
            <person name="Mohd Nor M."/>
        </authorList>
    </citation>
    <scope>NUCLEOTIDE SEQUENCE [LARGE SCALE GENOMIC DNA]</scope>
    <source>
        <strain evidence="3 4">S37</strain>
    </source>
</reference>
<dbReference type="InterPro" id="IPR013538">
    <property type="entry name" value="ASHA1/2-like_C"/>
</dbReference>
<dbReference type="RefSeq" id="WP_067454479.1">
    <property type="nucleotide sequence ID" value="NZ_LVVY01000074.1"/>
</dbReference>
<proteinExistence type="inferred from homology"/>
<dbReference type="AlphaFoldDB" id="A0A178HZ38"/>
<protein>
    <submittedName>
        <fullName evidence="3">ATPase</fullName>
    </submittedName>
</protein>